<feature type="transmembrane region" description="Helical" evidence="7">
    <location>
        <begin position="98"/>
        <end position="116"/>
    </location>
</feature>
<dbReference type="Proteomes" id="UP000756132">
    <property type="component" value="Chromosome 6"/>
</dbReference>
<feature type="transmembrane region" description="Helical" evidence="7">
    <location>
        <begin position="188"/>
        <end position="207"/>
    </location>
</feature>
<feature type="transmembrane region" description="Helical" evidence="7">
    <location>
        <begin position="58"/>
        <end position="78"/>
    </location>
</feature>
<evidence type="ECO:0000313" key="8">
    <source>
        <dbReference type="EMBL" id="UJO19502.1"/>
    </source>
</evidence>
<dbReference type="RefSeq" id="XP_047763868.1">
    <property type="nucleotide sequence ID" value="XM_047906327.1"/>
</dbReference>
<organism evidence="8 9">
    <name type="scientific">Passalora fulva</name>
    <name type="common">Tomato leaf mold</name>
    <name type="synonym">Cladosporium fulvum</name>
    <dbReference type="NCBI Taxonomy" id="5499"/>
    <lineage>
        <taxon>Eukaryota</taxon>
        <taxon>Fungi</taxon>
        <taxon>Dikarya</taxon>
        <taxon>Ascomycota</taxon>
        <taxon>Pezizomycotina</taxon>
        <taxon>Dothideomycetes</taxon>
        <taxon>Dothideomycetidae</taxon>
        <taxon>Mycosphaerellales</taxon>
        <taxon>Mycosphaerellaceae</taxon>
        <taxon>Fulvia</taxon>
    </lineage>
</organism>
<keyword evidence="4 7" id="KW-1133">Transmembrane helix</keyword>
<keyword evidence="8" id="KW-0675">Receptor</keyword>
<feature type="binding site" evidence="6">
    <location>
        <position position="83"/>
    </location>
    <ligand>
        <name>Zn(2+)</name>
        <dbReference type="ChEBI" id="CHEBI:29105"/>
    </ligand>
</feature>
<evidence type="ECO:0000256" key="3">
    <source>
        <dbReference type="ARBA" id="ARBA00022692"/>
    </source>
</evidence>
<reference evidence="8" key="1">
    <citation type="submission" date="2021-12" db="EMBL/GenBank/DDBJ databases">
        <authorList>
            <person name="Zaccaron A."/>
            <person name="Stergiopoulos I."/>
        </authorList>
    </citation>
    <scope>NUCLEOTIDE SEQUENCE</scope>
    <source>
        <strain evidence="8">Race5_Kim</strain>
    </source>
</reference>
<evidence type="ECO:0000256" key="7">
    <source>
        <dbReference type="SAM" id="Phobius"/>
    </source>
</evidence>
<dbReference type="AlphaFoldDB" id="A0A9Q8PBS5"/>
<dbReference type="GO" id="GO:0006882">
    <property type="term" value="P:intracellular zinc ion homeostasis"/>
    <property type="evidence" value="ECO:0007669"/>
    <property type="project" value="TreeGrafter"/>
</dbReference>
<dbReference type="PANTHER" id="PTHR20855:SF52">
    <property type="entry name" value="ADIPONECTIN RECEPTOR PROTEIN"/>
    <property type="match status" value="1"/>
</dbReference>
<evidence type="ECO:0000256" key="4">
    <source>
        <dbReference type="ARBA" id="ARBA00022989"/>
    </source>
</evidence>
<accession>A0A9Q8PBS5</accession>
<feature type="non-terminal residue" evidence="8">
    <location>
        <position position="1"/>
    </location>
</feature>
<comment type="subcellular location">
    <subcellularLocation>
        <location evidence="1">Membrane</location>
        <topology evidence="1">Multi-pass membrane protein</topology>
    </subcellularLocation>
</comment>
<name>A0A9Q8PBS5_PASFU</name>
<proteinExistence type="inferred from homology"/>
<gene>
    <name evidence="8" type="ORF">CLAFUR5_07179</name>
</gene>
<dbReference type="InterPro" id="IPR004254">
    <property type="entry name" value="AdipoR/HlyIII-related"/>
</dbReference>
<evidence type="ECO:0000256" key="2">
    <source>
        <dbReference type="ARBA" id="ARBA00007018"/>
    </source>
</evidence>
<evidence type="ECO:0000313" key="9">
    <source>
        <dbReference type="Proteomes" id="UP000756132"/>
    </source>
</evidence>
<dbReference type="Pfam" id="PF03006">
    <property type="entry name" value="HlyIII"/>
    <property type="match status" value="1"/>
</dbReference>
<feature type="transmembrane region" description="Helical" evidence="7">
    <location>
        <begin position="158"/>
        <end position="176"/>
    </location>
</feature>
<dbReference type="OrthoDB" id="529367at2759"/>
<evidence type="ECO:0000256" key="5">
    <source>
        <dbReference type="ARBA" id="ARBA00023136"/>
    </source>
</evidence>
<feature type="non-terminal residue" evidence="8">
    <location>
        <position position="329"/>
    </location>
</feature>
<keyword evidence="3 7" id="KW-0812">Transmembrane</keyword>
<dbReference type="GO" id="GO:0038023">
    <property type="term" value="F:signaling receptor activity"/>
    <property type="evidence" value="ECO:0007669"/>
    <property type="project" value="TreeGrafter"/>
</dbReference>
<sequence length="329" mass="36513">PKVSWRDEELVEGAEPIRLSVLAFRTTWTFGERSEAGFLALPSYFYSNIFPTQPTARIANLVVVTIFCYGAAICFVLSATRVHTFCTVANYWNKLDYLGILLLMWGASVPTIYYGFTCNPQLQKLYWTTTTATAVGCTVLTLNPIFSPLAFRRWRAAFYASFGLSSLVFIMHGILLHGLAVQISRMSLASMGWMGTANLVGAAIYAARVCTASRLGHHSLLTAADSREVGTCPVRHVRGEPSDTARCSHSGGVYSLLWGGRGLFNSACSAKCMFPQVKNGLSSWRTRSIENRRCFDIGTRGTRPRLLYCFTYMAHRASGSGRPYVHLYR</sequence>
<feature type="transmembrane region" description="Helical" evidence="7">
    <location>
        <begin position="125"/>
        <end position="146"/>
    </location>
</feature>
<dbReference type="EMBL" id="CP090168">
    <property type="protein sequence ID" value="UJO19502.1"/>
    <property type="molecule type" value="Genomic_DNA"/>
</dbReference>
<comment type="similarity">
    <text evidence="2">Belongs to the ADIPOR family.</text>
</comment>
<dbReference type="PANTHER" id="PTHR20855">
    <property type="entry name" value="ADIPOR/PROGESTIN RECEPTOR-RELATED"/>
    <property type="match status" value="1"/>
</dbReference>
<dbReference type="GO" id="GO:0046872">
    <property type="term" value="F:metal ion binding"/>
    <property type="evidence" value="ECO:0007669"/>
    <property type="project" value="UniProtKB-KW"/>
</dbReference>
<reference evidence="8" key="2">
    <citation type="journal article" date="2022" name="Microb. Genom.">
        <title>A chromosome-scale genome assembly of the tomato pathogen Cladosporium fulvum reveals a compartmentalized genome architecture and the presence of a dispensable chromosome.</title>
        <authorList>
            <person name="Zaccaron A.Z."/>
            <person name="Chen L.H."/>
            <person name="Samaras A."/>
            <person name="Stergiopoulos I."/>
        </authorList>
    </citation>
    <scope>NUCLEOTIDE SEQUENCE</scope>
    <source>
        <strain evidence="8">Race5_Kim</strain>
    </source>
</reference>
<keyword evidence="6" id="KW-0862">Zinc</keyword>
<keyword evidence="9" id="KW-1185">Reference proteome</keyword>
<keyword evidence="5 7" id="KW-0472">Membrane</keyword>
<evidence type="ECO:0000256" key="6">
    <source>
        <dbReference type="PIRSR" id="PIRSR604254-1"/>
    </source>
</evidence>
<keyword evidence="6" id="KW-0479">Metal-binding</keyword>
<dbReference type="GeneID" id="71987057"/>
<evidence type="ECO:0000256" key="1">
    <source>
        <dbReference type="ARBA" id="ARBA00004141"/>
    </source>
</evidence>
<protein>
    <submittedName>
        <fullName evidence="8">Adiponectin receptor protein</fullName>
    </submittedName>
</protein>
<dbReference type="KEGG" id="ffu:CLAFUR5_07179"/>
<dbReference type="GO" id="GO:0016020">
    <property type="term" value="C:membrane"/>
    <property type="evidence" value="ECO:0007669"/>
    <property type="project" value="UniProtKB-SubCell"/>
</dbReference>